<feature type="domain" description="RNA polymerase sigma-70 region 2" evidence="5">
    <location>
        <begin position="23"/>
        <end position="89"/>
    </location>
</feature>
<evidence type="ECO:0000259" key="6">
    <source>
        <dbReference type="Pfam" id="PF08281"/>
    </source>
</evidence>
<dbReference type="CDD" id="cd06171">
    <property type="entry name" value="Sigma70_r4"/>
    <property type="match status" value="1"/>
</dbReference>
<protein>
    <recommendedName>
        <fullName evidence="11">RNA polymerase subunit sigma-70</fullName>
    </recommendedName>
</protein>
<dbReference type="GO" id="GO:0006352">
    <property type="term" value="P:DNA-templated transcription initiation"/>
    <property type="evidence" value="ECO:0007669"/>
    <property type="project" value="InterPro"/>
</dbReference>
<dbReference type="EMBL" id="MPTC01000011">
    <property type="protein sequence ID" value="OMD40058.1"/>
    <property type="molecule type" value="Genomic_DNA"/>
</dbReference>
<evidence type="ECO:0000256" key="2">
    <source>
        <dbReference type="ARBA" id="ARBA00023015"/>
    </source>
</evidence>
<name>A0A1R0XY86_9BACL</name>
<evidence type="ECO:0008006" key="11">
    <source>
        <dbReference type="Google" id="ProtNLM"/>
    </source>
</evidence>
<proteinExistence type="inferred from homology"/>
<dbReference type="GO" id="GO:0003677">
    <property type="term" value="F:DNA binding"/>
    <property type="evidence" value="ECO:0007669"/>
    <property type="project" value="InterPro"/>
</dbReference>
<keyword evidence="3" id="KW-0731">Sigma factor</keyword>
<dbReference type="Pfam" id="PF08281">
    <property type="entry name" value="Sigma70_r4_2"/>
    <property type="match status" value="1"/>
</dbReference>
<dbReference type="PANTHER" id="PTHR43133">
    <property type="entry name" value="RNA POLYMERASE ECF-TYPE SIGMA FACTO"/>
    <property type="match status" value="1"/>
</dbReference>
<dbReference type="InterPro" id="IPR013249">
    <property type="entry name" value="RNA_pol_sigma70_r4_t2"/>
</dbReference>
<reference evidence="9 10" key="1">
    <citation type="submission" date="2016-10" db="EMBL/GenBank/DDBJ databases">
        <title>Paenibacillus species isolates.</title>
        <authorList>
            <person name="Beno S.M."/>
        </authorList>
    </citation>
    <scope>NUCLEOTIDE SEQUENCE [LARGE SCALE GENOMIC DNA]</scope>
    <source>
        <strain evidence="7 10">FSL H7-0710</strain>
        <strain evidence="8 9">FSL H7-0918</strain>
    </source>
</reference>
<evidence type="ECO:0000256" key="3">
    <source>
        <dbReference type="ARBA" id="ARBA00023082"/>
    </source>
</evidence>
<dbReference type="EMBL" id="MPTO01000012">
    <property type="protein sequence ID" value="OME19826.1"/>
    <property type="molecule type" value="Genomic_DNA"/>
</dbReference>
<dbReference type="InterPro" id="IPR007627">
    <property type="entry name" value="RNA_pol_sigma70_r2"/>
</dbReference>
<comment type="similarity">
    <text evidence="1">Belongs to the sigma-70 factor family. ECF subfamily.</text>
</comment>
<dbReference type="InterPro" id="IPR013325">
    <property type="entry name" value="RNA_pol_sigma_r2"/>
</dbReference>
<sequence length="168" mass="19347">MYSLEGRLVILASGGNLNAFVELVNMYKDKIYDVASRMLKSGHDAEEVVAETFILVYQNLNNVDLCNHLKIWIFKVAMNSCLQRLRKQKEAWTQTEAACETGCLTGTQQQVNQAIDALPEKHRMVVILFYCHRFSLGDVSKILNMDVGTIKTYLRYCREFISERVTYH</sequence>
<dbReference type="AlphaFoldDB" id="A0A1R0XY86"/>
<dbReference type="Gene3D" id="1.10.10.10">
    <property type="entry name" value="Winged helix-like DNA-binding domain superfamily/Winged helix DNA-binding domain"/>
    <property type="match status" value="1"/>
</dbReference>
<evidence type="ECO:0000313" key="9">
    <source>
        <dbReference type="Proteomes" id="UP000187323"/>
    </source>
</evidence>
<dbReference type="PANTHER" id="PTHR43133:SF51">
    <property type="entry name" value="RNA POLYMERASE SIGMA FACTOR"/>
    <property type="match status" value="1"/>
</dbReference>
<evidence type="ECO:0000256" key="4">
    <source>
        <dbReference type="ARBA" id="ARBA00023163"/>
    </source>
</evidence>
<evidence type="ECO:0000256" key="1">
    <source>
        <dbReference type="ARBA" id="ARBA00010641"/>
    </source>
</evidence>
<dbReference type="InterPro" id="IPR013324">
    <property type="entry name" value="RNA_pol_sigma_r3/r4-like"/>
</dbReference>
<keyword evidence="2" id="KW-0805">Transcription regulation</keyword>
<evidence type="ECO:0000313" key="10">
    <source>
        <dbReference type="Proteomes" id="UP000187439"/>
    </source>
</evidence>
<dbReference type="Pfam" id="PF04542">
    <property type="entry name" value="Sigma70_r2"/>
    <property type="match status" value="1"/>
</dbReference>
<evidence type="ECO:0000313" key="8">
    <source>
        <dbReference type="EMBL" id="OME19826.1"/>
    </source>
</evidence>
<accession>A0A1R0XY86</accession>
<evidence type="ECO:0000313" key="7">
    <source>
        <dbReference type="EMBL" id="OMD40058.1"/>
    </source>
</evidence>
<dbReference type="InterPro" id="IPR014284">
    <property type="entry name" value="RNA_pol_sigma-70_dom"/>
</dbReference>
<dbReference type="Proteomes" id="UP000187323">
    <property type="component" value="Unassembled WGS sequence"/>
</dbReference>
<dbReference type="OrthoDB" id="9785675at2"/>
<dbReference type="Proteomes" id="UP000187439">
    <property type="component" value="Unassembled WGS sequence"/>
</dbReference>
<dbReference type="RefSeq" id="WP_076119651.1">
    <property type="nucleotide sequence ID" value="NZ_MPTC01000011.1"/>
</dbReference>
<gene>
    <name evidence="8" type="ORF">BSK47_14740</name>
    <name evidence="7" type="ORF">BSK52_14280</name>
</gene>
<dbReference type="SUPFAM" id="SSF88946">
    <property type="entry name" value="Sigma2 domain of RNA polymerase sigma factors"/>
    <property type="match status" value="1"/>
</dbReference>
<feature type="domain" description="RNA polymerase sigma factor 70 region 4 type 2" evidence="6">
    <location>
        <begin position="109"/>
        <end position="155"/>
    </location>
</feature>
<dbReference type="Gene3D" id="1.10.1740.10">
    <property type="match status" value="1"/>
</dbReference>
<dbReference type="GO" id="GO:0016987">
    <property type="term" value="F:sigma factor activity"/>
    <property type="evidence" value="ECO:0007669"/>
    <property type="project" value="UniProtKB-KW"/>
</dbReference>
<evidence type="ECO:0000259" key="5">
    <source>
        <dbReference type="Pfam" id="PF04542"/>
    </source>
</evidence>
<organism evidence="7 10">
    <name type="scientific">Paenibacillus odorifer</name>
    <dbReference type="NCBI Taxonomy" id="189426"/>
    <lineage>
        <taxon>Bacteria</taxon>
        <taxon>Bacillati</taxon>
        <taxon>Bacillota</taxon>
        <taxon>Bacilli</taxon>
        <taxon>Bacillales</taxon>
        <taxon>Paenibacillaceae</taxon>
        <taxon>Paenibacillus</taxon>
    </lineage>
</organism>
<dbReference type="NCBIfam" id="TIGR02937">
    <property type="entry name" value="sigma70-ECF"/>
    <property type="match status" value="1"/>
</dbReference>
<dbReference type="SUPFAM" id="SSF88659">
    <property type="entry name" value="Sigma3 and sigma4 domains of RNA polymerase sigma factors"/>
    <property type="match status" value="1"/>
</dbReference>
<keyword evidence="4" id="KW-0804">Transcription</keyword>
<dbReference type="InterPro" id="IPR036388">
    <property type="entry name" value="WH-like_DNA-bd_sf"/>
</dbReference>
<comment type="caution">
    <text evidence="7">The sequence shown here is derived from an EMBL/GenBank/DDBJ whole genome shotgun (WGS) entry which is preliminary data.</text>
</comment>
<dbReference type="InterPro" id="IPR039425">
    <property type="entry name" value="RNA_pol_sigma-70-like"/>
</dbReference>